<dbReference type="Gene3D" id="1.10.260.40">
    <property type="entry name" value="lambda repressor-like DNA-binding domains"/>
    <property type="match status" value="1"/>
</dbReference>
<organism evidence="6 7">
    <name type="scientific">Paenibacillus hexagrammi</name>
    <dbReference type="NCBI Taxonomy" id="2908839"/>
    <lineage>
        <taxon>Bacteria</taxon>
        <taxon>Bacillati</taxon>
        <taxon>Bacillota</taxon>
        <taxon>Bacilli</taxon>
        <taxon>Bacillales</taxon>
        <taxon>Paenibacillaceae</taxon>
        <taxon>Paenibacillus</taxon>
    </lineage>
</organism>
<evidence type="ECO:0000313" key="6">
    <source>
        <dbReference type="EMBL" id="UJF32586.1"/>
    </source>
</evidence>
<dbReference type="PROSITE" id="PS50932">
    <property type="entry name" value="HTH_LACI_2"/>
    <property type="match status" value="1"/>
</dbReference>
<evidence type="ECO:0000256" key="2">
    <source>
        <dbReference type="ARBA" id="ARBA00023125"/>
    </source>
</evidence>
<reference evidence="6 7" key="1">
    <citation type="journal article" date="2024" name="Int. J. Syst. Evol. Microbiol.">
        <title>Paenibacillus hexagrammi sp. nov., a novel bacterium isolated from the gut content of Hexagrammos agrammus.</title>
        <authorList>
            <person name="Jung H.K."/>
            <person name="Kim D.G."/>
            <person name="Zin H."/>
            <person name="Park J."/>
            <person name="Jung H."/>
            <person name="Kim Y.O."/>
            <person name="Kong H.J."/>
            <person name="Kim J.W."/>
            <person name="Kim Y.S."/>
        </authorList>
    </citation>
    <scope>NUCLEOTIDE SEQUENCE [LARGE SCALE GENOMIC DNA]</scope>
    <source>
        <strain evidence="6 7">YPD9-1</strain>
    </source>
</reference>
<dbReference type="SUPFAM" id="SSF53822">
    <property type="entry name" value="Periplasmic binding protein-like I"/>
    <property type="match status" value="1"/>
</dbReference>
<name>A0ABY3SHA0_9BACL</name>
<dbReference type="Pfam" id="PF13377">
    <property type="entry name" value="Peripla_BP_3"/>
    <property type="match status" value="1"/>
</dbReference>
<evidence type="ECO:0000259" key="5">
    <source>
        <dbReference type="PROSITE" id="PS50943"/>
    </source>
</evidence>
<dbReference type="SUPFAM" id="SSF47413">
    <property type="entry name" value="lambda repressor-like DNA-binding domains"/>
    <property type="match status" value="1"/>
</dbReference>
<evidence type="ECO:0000313" key="7">
    <source>
        <dbReference type="Proteomes" id="UP001649230"/>
    </source>
</evidence>
<proteinExistence type="predicted"/>
<feature type="domain" description="HTH cro/C1-type" evidence="5">
    <location>
        <begin position="9"/>
        <end position="50"/>
    </location>
</feature>
<dbReference type="InterPro" id="IPR046335">
    <property type="entry name" value="LacI/GalR-like_sensor"/>
</dbReference>
<gene>
    <name evidence="6" type="ORF">L0M14_23530</name>
</gene>
<dbReference type="RefSeq" id="WP_235118934.1">
    <property type="nucleotide sequence ID" value="NZ_CP090978.1"/>
</dbReference>
<dbReference type="Proteomes" id="UP001649230">
    <property type="component" value="Chromosome"/>
</dbReference>
<feature type="domain" description="HTH lacI-type" evidence="4">
    <location>
        <begin position="6"/>
        <end position="60"/>
    </location>
</feature>
<dbReference type="InterPro" id="IPR000843">
    <property type="entry name" value="HTH_LacI"/>
</dbReference>
<dbReference type="PANTHER" id="PTHR30146:SF109">
    <property type="entry name" value="HTH-TYPE TRANSCRIPTIONAL REGULATOR GALS"/>
    <property type="match status" value="1"/>
</dbReference>
<dbReference type="Gene3D" id="3.40.50.2300">
    <property type="match status" value="2"/>
</dbReference>
<evidence type="ECO:0000256" key="3">
    <source>
        <dbReference type="ARBA" id="ARBA00023163"/>
    </source>
</evidence>
<accession>A0ABY3SHA0</accession>
<dbReference type="InterPro" id="IPR001387">
    <property type="entry name" value="Cro/C1-type_HTH"/>
</dbReference>
<dbReference type="PROSITE" id="PS50943">
    <property type="entry name" value="HTH_CROC1"/>
    <property type="match status" value="1"/>
</dbReference>
<dbReference type="InterPro" id="IPR028082">
    <property type="entry name" value="Peripla_BP_I"/>
</dbReference>
<dbReference type="CDD" id="cd06267">
    <property type="entry name" value="PBP1_LacI_sugar_binding-like"/>
    <property type="match status" value="1"/>
</dbReference>
<evidence type="ECO:0000256" key="1">
    <source>
        <dbReference type="ARBA" id="ARBA00023015"/>
    </source>
</evidence>
<keyword evidence="7" id="KW-1185">Reference proteome</keyword>
<sequence length="348" mass="38775">MKKTETNSEEIARLAGVSRSTVSRVINNYSNVPEKTRAKVMKVIEQYNYVPNLSAQVLAGKKTKTIGLFFIDAGHVSGDMLSNLMIASIIEYASSFGYYVLTHIIRDSKDPKQVSRIKETYLQRRVDGGIFIGAANYEPFIEELVTEGYMVAIVDQNLPGRNEPNRIVVNFDNEHSINAAVDYLVSLNHSKIGIVNGDMKRYGGPSKYEAFVNAMSRNKLEIVRDWVLAGDFNETSGYQAVKSLLGSCGRDQLPTALIAANDSVAFGVIRALQEEGISVPDDISVIGFDDHAFSARFQPSLTTFRMDFECMMLKLTELLINNIEQGAKDFNKVMIQSQLIVRESCKKL</sequence>
<dbReference type="EMBL" id="CP090978">
    <property type="protein sequence ID" value="UJF32586.1"/>
    <property type="molecule type" value="Genomic_DNA"/>
</dbReference>
<protein>
    <submittedName>
        <fullName evidence="6">LacI family transcriptional regulator</fullName>
    </submittedName>
</protein>
<evidence type="ECO:0000259" key="4">
    <source>
        <dbReference type="PROSITE" id="PS50932"/>
    </source>
</evidence>
<dbReference type="InterPro" id="IPR010982">
    <property type="entry name" value="Lambda_DNA-bd_dom_sf"/>
</dbReference>
<keyword evidence="2" id="KW-0238">DNA-binding</keyword>
<dbReference type="SMART" id="SM00354">
    <property type="entry name" value="HTH_LACI"/>
    <property type="match status" value="1"/>
</dbReference>
<keyword evidence="1" id="KW-0805">Transcription regulation</keyword>
<dbReference type="PANTHER" id="PTHR30146">
    <property type="entry name" value="LACI-RELATED TRANSCRIPTIONAL REPRESSOR"/>
    <property type="match status" value="1"/>
</dbReference>
<dbReference type="Pfam" id="PF00356">
    <property type="entry name" value="LacI"/>
    <property type="match status" value="1"/>
</dbReference>
<keyword evidence="3" id="KW-0804">Transcription</keyword>
<dbReference type="CDD" id="cd01392">
    <property type="entry name" value="HTH_LacI"/>
    <property type="match status" value="1"/>
</dbReference>